<evidence type="ECO:0008006" key="4">
    <source>
        <dbReference type="Google" id="ProtNLM"/>
    </source>
</evidence>
<dbReference type="GO" id="GO:0015627">
    <property type="term" value="C:type II protein secretion system complex"/>
    <property type="evidence" value="ECO:0007669"/>
    <property type="project" value="TreeGrafter"/>
</dbReference>
<protein>
    <recommendedName>
        <fullName evidence="4">Helix-hairpin-helix domain-containing protein</fullName>
    </recommendedName>
</protein>
<dbReference type="Gene3D" id="1.10.150.320">
    <property type="entry name" value="Photosystem II 12 kDa extrinsic protein"/>
    <property type="match status" value="1"/>
</dbReference>
<comment type="caution">
    <text evidence="2">The sequence shown here is derived from an EMBL/GenBank/DDBJ whole genome shotgun (WGS) entry which is preliminary data.</text>
</comment>
<dbReference type="InterPro" id="IPR010994">
    <property type="entry name" value="RuvA_2-like"/>
</dbReference>
<accession>A0A424YEK2</accession>
<dbReference type="AlphaFoldDB" id="A0A424YEK2"/>
<evidence type="ECO:0000313" key="3">
    <source>
        <dbReference type="Proteomes" id="UP000285138"/>
    </source>
</evidence>
<name>A0A424YEK2_9FIRM</name>
<evidence type="ECO:0000313" key="2">
    <source>
        <dbReference type="EMBL" id="RQD75971.1"/>
    </source>
</evidence>
<proteinExistence type="predicted"/>
<dbReference type="SUPFAM" id="SSF47781">
    <property type="entry name" value="RuvA domain 2-like"/>
    <property type="match status" value="1"/>
</dbReference>
<reference evidence="2 3" key="1">
    <citation type="submission" date="2018-08" db="EMBL/GenBank/DDBJ databases">
        <title>The metabolism and importance of syntrophic acetate oxidation coupled to methane or sulfide production in haloalkaline environments.</title>
        <authorList>
            <person name="Timmers P.H.A."/>
            <person name="Vavourakis C.D."/>
            <person name="Sorokin D.Y."/>
            <person name="Sinninghe Damste J.S."/>
            <person name="Muyzer G."/>
            <person name="Stams A.J.M."/>
            <person name="Plugge C.M."/>
        </authorList>
    </citation>
    <scope>NUCLEOTIDE SEQUENCE [LARGE SCALE GENOMIC DNA]</scope>
    <source>
        <strain evidence="2">MSAO_Bac1</strain>
    </source>
</reference>
<dbReference type="EMBL" id="QZAA01000133">
    <property type="protein sequence ID" value="RQD75971.1"/>
    <property type="molecule type" value="Genomic_DNA"/>
</dbReference>
<dbReference type="Pfam" id="PF12836">
    <property type="entry name" value="HHH_3"/>
    <property type="match status" value="1"/>
</dbReference>
<dbReference type="InterPro" id="IPR051675">
    <property type="entry name" value="Endo/Exo/Phosphatase_dom_1"/>
</dbReference>
<dbReference type="Proteomes" id="UP000285138">
    <property type="component" value="Unassembled WGS sequence"/>
</dbReference>
<dbReference type="PANTHER" id="PTHR21180:SF32">
    <property type="entry name" value="ENDONUCLEASE_EXONUCLEASE_PHOSPHATASE FAMILY DOMAIN-CONTAINING PROTEIN 1"/>
    <property type="match status" value="1"/>
</dbReference>
<organism evidence="2 3">
    <name type="scientific">Candidatus Syntrophonatronum acetioxidans</name>
    <dbReference type="NCBI Taxonomy" id="1795816"/>
    <lineage>
        <taxon>Bacteria</taxon>
        <taxon>Bacillati</taxon>
        <taxon>Bacillota</taxon>
        <taxon>Clostridia</taxon>
        <taxon>Eubacteriales</taxon>
        <taxon>Syntrophomonadaceae</taxon>
        <taxon>Candidatus Syntrophonatronum</taxon>
    </lineage>
</organism>
<dbReference type="GO" id="GO:0015628">
    <property type="term" value="P:protein secretion by the type II secretion system"/>
    <property type="evidence" value="ECO:0007669"/>
    <property type="project" value="TreeGrafter"/>
</dbReference>
<gene>
    <name evidence="2" type="ORF">D5R97_05270</name>
</gene>
<evidence type="ECO:0000256" key="1">
    <source>
        <dbReference type="SAM" id="MobiDB-lite"/>
    </source>
</evidence>
<dbReference type="PANTHER" id="PTHR21180">
    <property type="entry name" value="ENDONUCLEASE/EXONUCLEASE/PHOSPHATASE FAMILY DOMAIN-CONTAINING PROTEIN 1"/>
    <property type="match status" value="1"/>
</dbReference>
<sequence length="86" mass="9514">MDKSVTLPGPNKGKPGYADDTDPLPTRVNINTASFEELQEIFHIGEAWAQEVIELRPFTSLDQLTQVSGIGPARLQDIKDEKDCIC</sequence>
<feature type="region of interest" description="Disordered" evidence="1">
    <location>
        <begin position="1"/>
        <end position="24"/>
    </location>
</feature>